<evidence type="ECO:0000256" key="6">
    <source>
        <dbReference type="SAM" id="Coils"/>
    </source>
</evidence>
<evidence type="ECO:0000256" key="3">
    <source>
        <dbReference type="ARBA" id="ARBA00022964"/>
    </source>
</evidence>
<evidence type="ECO:0000313" key="8">
    <source>
        <dbReference type="Proteomes" id="UP000323000"/>
    </source>
</evidence>
<evidence type="ECO:0000256" key="1">
    <source>
        <dbReference type="ARBA" id="ARBA00006787"/>
    </source>
</evidence>
<gene>
    <name evidence="7" type="ORF">EZV62_002076</name>
</gene>
<accession>A0A5C7IW09</accession>
<dbReference type="GO" id="GO:0016121">
    <property type="term" value="P:carotene catabolic process"/>
    <property type="evidence" value="ECO:0007669"/>
    <property type="project" value="TreeGrafter"/>
</dbReference>
<proteinExistence type="inferred from homology"/>
<keyword evidence="3" id="KW-0560">Oxidoreductase</keyword>
<dbReference type="AlphaFoldDB" id="A0A5C7IW09"/>
<reference evidence="8" key="1">
    <citation type="journal article" date="2019" name="Gigascience">
        <title>De novo genome assembly of the endangered Acer yangbiense, a plant species with extremely small populations endemic to Yunnan Province, China.</title>
        <authorList>
            <person name="Yang J."/>
            <person name="Wariss H.M."/>
            <person name="Tao L."/>
            <person name="Zhang R."/>
            <person name="Yun Q."/>
            <person name="Hollingsworth P."/>
            <person name="Dao Z."/>
            <person name="Luo G."/>
            <person name="Guo H."/>
            <person name="Ma Y."/>
            <person name="Sun W."/>
        </authorList>
    </citation>
    <scope>NUCLEOTIDE SEQUENCE [LARGE SCALE GENOMIC DNA]</scope>
    <source>
        <strain evidence="8">cv. Malutang</strain>
    </source>
</reference>
<comment type="similarity">
    <text evidence="1">Belongs to the carotenoid oxygenase family.</text>
</comment>
<dbReference type="GO" id="GO:0046872">
    <property type="term" value="F:metal ion binding"/>
    <property type="evidence" value="ECO:0007669"/>
    <property type="project" value="UniProtKB-KW"/>
</dbReference>
<comment type="cofactor">
    <cofactor evidence="5">
        <name>Fe(2+)</name>
        <dbReference type="ChEBI" id="CHEBI:29033"/>
    </cofactor>
    <text evidence="5">Binds 1 Fe(2+) ion per subunit.</text>
</comment>
<protein>
    <submittedName>
        <fullName evidence="7">Uncharacterized protein</fullName>
    </submittedName>
</protein>
<dbReference type="Proteomes" id="UP000323000">
    <property type="component" value="Chromosome 1"/>
</dbReference>
<dbReference type="OrthoDB" id="1069523at2759"/>
<keyword evidence="8" id="KW-1185">Reference proteome</keyword>
<dbReference type="PANTHER" id="PTHR10543:SF58">
    <property type="entry name" value="CAROTENOID CLEAVAGE DIOXYGENASE 4, CHLOROPLASTIC-RELATED"/>
    <property type="match status" value="1"/>
</dbReference>
<name>A0A5C7IW09_9ROSI</name>
<keyword evidence="4 5" id="KW-0408">Iron</keyword>
<organism evidence="7 8">
    <name type="scientific">Acer yangbiense</name>
    <dbReference type="NCBI Taxonomy" id="1000413"/>
    <lineage>
        <taxon>Eukaryota</taxon>
        <taxon>Viridiplantae</taxon>
        <taxon>Streptophyta</taxon>
        <taxon>Embryophyta</taxon>
        <taxon>Tracheophyta</taxon>
        <taxon>Spermatophyta</taxon>
        <taxon>Magnoliopsida</taxon>
        <taxon>eudicotyledons</taxon>
        <taxon>Gunneridae</taxon>
        <taxon>Pentapetalae</taxon>
        <taxon>rosids</taxon>
        <taxon>malvids</taxon>
        <taxon>Sapindales</taxon>
        <taxon>Sapindaceae</taxon>
        <taxon>Hippocastanoideae</taxon>
        <taxon>Acereae</taxon>
        <taxon>Acer</taxon>
    </lineage>
</organism>
<keyword evidence="2 5" id="KW-0479">Metal-binding</keyword>
<dbReference type="PANTHER" id="PTHR10543">
    <property type="entry name" value="BETA-CAROTENE DIOXYGENASE"/>
    <property type="match status" value="1"/>
</dbReference>
<dbReference type="GO" id="GO:0010436">
    <property type="term" value="F:carotenoid dioxygenase activity"/>
    <property type="evidence" value="ECO:0007669"/>
    <property type="project" value="TreeGrafter"/>
</dbReference>
<dbReference type="Pfam" id="PF03055">
    <property type="entry name" value="RPE65"/>
    <property type="match status" value="1"/>
</dbReference>
<dbReference type="GO" id="GO:0009570">
    <property type="term" value="C:chloroplast stroma"/>
    <property type="evidence" value="ECO:0007669"/>
    <property type="project" value="TreeGrafter"/>
</dbReference>
<evidence type="ECO:0000256" key="4">
    <source>
        <dbReference type="ARBA" id="ARBA00023004"/>
    </source>
</evidence>
<evidence type="ECO:0000256" key="5">
    <source>
        <dbReference type="PIRSR" id="PIRSR604294-1"/>
    </source>
</evidence>
<keyword evidence="3" id="KW-0223">Dioxygenase</keyword>
<evidence type="ECO:0000313" key="7">
    <source>
        <dbReference type="EMBL" id="TXG73497.1"/>
    </source>
</evidence>
<dbReference type="InterPro" id="IPR004294">
    <property type="entry name" value="Carotenoid_Oase"/>
</dbReference>
<feature type="binding site" evidence="5">
    <location>
        <position position="114"/>
    </location>
    <ligand>
        <name>Fe cation</name>
        <dbReference type="ChEBI" id="CHEBI:24875"/>
        <note>catalytic</note>
    </ligand>
</feature>
<evidence type="ECO:0000256" key="2">
    <source>
        <dbReference type="ARBA" id="ARBA00022723"/>
    </source>
</evidence>
<comment type="caution">
    <text evidence="7">The sequence shown here is derived from an EMBL/GenBank/DDBJ whole genome shotgun (WGS) entry which is preliminary data.</text>
</comment>
<dbReference type="EMBL" id="VAHF01000001">
    <property type="protein sequence ID" value="TXG73497.1"/>
    <property type="molecule type" value="Genomic_DNA"/>
</dbReference>
<keyword evidence="6" id="KW-0175">Coiled coil</keyword>
<feature type="coiled-coil region" evidence="6">
    <location>
        <begin position="253"/>
        <end position="280"/>
    </location>
</feature>
<sequence length="297" mass="34243">MLQTRNICLAVALFIFLKAMACFTPYNYLKAMQFTLADMCIEVFDIRFQSLDRSNKYIEIIWFGQHHLAFFASKLVALGESDLPYILDLKQEGDIETLRRWDFDKNLFANMTAHPKSDMNTNETFAFKFIAICPQTQLVVVPQNVMLEKGMPMVCDPSKVLRIGIIVRYAKSDAEMRWFDVPRFLGSMQYMSSMLGKMETMSLAMTGQRKHDSGSQKRKAKERRDMVIQSFTGSMDSLHENDNAHDLNENEHVDGLNENIDDLNDNIEDLNDLNENEHVDGLNENIDDLNDNIEDLI</sequence>